<feature type="region of interest" description="Disordered" evidence="1">
    <location>
        <begin position="66"/>
        <end position="110"/>
    </location>
</feature>
<dbReference type="RefSeq" id="WP_253853980.1">
    <property type="nucleotide sequence ID" value="NZ_BAAALM010000010.1"/>
</dbReference>
<feature type="compositionally biased region" description="Basic residues" evidence="1">
    <location>
        <begin position="1"/>
        <end position="10"/>
    </location>
</feature>
<proteinExistence type="predicted"/>
<keyword evidence="3" id="KW-1185">Reference proteome</keyword>
<feature type="region of interest" description="Disordered" evidence="1">
    <location>
        <begin position="1"/>
        <end position="40"/>
    </location>
</feature>
<evidence type="ECO:0000256" key="1">
    <source>
        <dbReference type="SAM" id="MobiDB-lite"/>
    </source>
</evidence>
<accession>A0ABN1VF71</accession>
<protein>
    <submittedName>
        <fullName evidence="2">Uncharacterized protein</fullName>
    </submittedName>
</protein>
<dbReference type="Proteomes" id="UP001500467">
    <property type="component" value="Unassembled WGS sequence"/>
</dbReference>
<gene>
    <name evidence="2" type="ORF">GCM10009675_30990</name>
</gene>
<sequence>MFGFGKKKTPARNTSANRAAATKSGKAKPTTATRTKAKCTVCRQRRQVDTTNKICGRHQCAKALTQRLEATKPRAKKKTTSTKTKATSSKPTAKRATPAASSRKKPQRAAPELIAVDKRAVATLWACRCQVLEATDELLKSGELNPADIKVTKQIAAKARAYTFQQFATAFRTDRARYEDMGEDVIELRLRAQRALKSVRATQAARAAQR</sequence>
<feature type="compositionally biased region" description="Low complexity" evidence="1">
    <location>
        <begin position="11"/>
        <end position="34"/>
    </location>
</feature>
<evidence type="ECO:0000313" key="2">
    <source>
        <dbReference type="EMBL" id="GAA1208835.1"/>
    </source>
</evidence>
<organism evidence="2 3">
    <name type="scientific">Prauserella alba</name>
    <dbReference type="NCBI Taxonomy" id="176898"/>
    <lineage>
        <taxon>Bacteria</taxon>
        <taxon>Bacillati</taxon>
        <taxon>Actinomycetota</taxon>
        <taxon>Actinomycetes</taxon>
        <taxon>Pseudonocardiales</taxon>
        <taxon>Pseudonocardiaceae</taxon>
        <taxon>Prauserella</taxon>
    </lineage>
</organism>
<comment type="caution">
    <text evidence="2">The sequence shown here is derived from an EMBL/GenBank/DDBJ whole genome shotgun (WGS) entry which is preliminary data.</text>
</comment>
<feature type="compositionally biased region" description="Low complexity" evidence="1">
    <location>
        <begin position="81"/>
        <end position="97"/>
    </location>
</feature>
<name>A0ABN1VF71_9PSEU</name>
<reference evidence="2 3" key="1">
    <citation type="journal article" date="2019" name="Int. J. Syst. Evol. Microbiol.">
        <title>The Global Catalogue of Microorganisms (GCM) 10K type strain sequencing project: providing services to taxonomists for standard genome sequencing and annotation.</title>
        <authorList>
            <consortium name="The Broad Institute Genomics Platform"/>
            <consortium name="The Broad Institute Genome Sequencing Center for Infectious Disease"/>
            <person name="Wu L."/>
            <person name="Ma J."/>
        </authorList>
    </citation>
    <scope>NUCLEOTIDE SEQUENCE [LARGE SCALE GENOMIC DNA]</scope>
    <source>
        <strain evidence="2 3">JCM 13022</strain>
    </source>
</reference>
<dbReference type="EMBL" id="BAAALM010000010">
    <property type="protein sequence ID" value="GAA1208835.1"/>
    <property type="molecule type" value="Genomic_DNA"/>
</dbReference>
<evidence type="ECO:0000313" key="3">
    <source>
        <dbReference type="Proteomes" id="UP001500467"/>
    </source>
</evidence>